<reference evidence="3 4" key="1">
    <citation type="submission" date="2016-10" db="EMBL/GenBank/DDBJ databases">
        <authorList>
            <person name="de Groot N.N."/>
        </authorList>
    </citation>
    <scope>NUCLEOTIDE SEQUENCE [LARGE SCALE GENOMIC DNA]</scope>
    <source>
        <strain evidence="3 4">DSM 18979</strain>
    </source>
</reference>
<dbReference type="Proteomes" id="UP000199568">
    <property type="component" value="Unassembled WGS sequence"/>
</dbReference>
<protein>
    <submittedName>
        <fullName evidence="3">Uncharacterized conserved protein, contains FIST_N domain</fullName>
    </submittedName>
</protein>
<evidence type="ECO:0000259" key="1">
    <source>
        <dbReference type="SMART" id="SM00897"/>
    </source>
</evidence>
<dbReference type="PANTHER" id="PTHR40252">
    <property type="entry name" value="BLR0328 PROTEIN"/>
    <property type="match status" value="1"/>
</dbReference>
<dbReference type="InterPro" id="IPR019494">
    <property type="entry name" value="FIST_C"/>
</dbReference>
<proteinExistence type="predicted"/>
<dbReference type="SMART" id="SM00897">
    <property type="entry name" value="FIST"/>
    <property type="match status" value="1"/>
</dbReference>
<dbReference type="Pfam" id="PF10442">
    <property type="entry name" value="FIST_C"/>
    <property type="match status" value="1"/>
</dbReference>
<evidence type="ECO:0000313" key="3">
    <source>
        <dbReference type="EMBL" id="SES99605.1"/>
    </source>
</evidence>
<dbReference type="EMBL" id="FOHU01000003">
    <property type="protein sequence ID" value="SES99605.1"/>
    <property type="molecule type" value="Genomic_DNA"/>
</dbReference>
<evidence type="ECO:0000313" key="4">
    <source>
        <dbReference type="Proteomes" id="UP000199568"/>
    </source>
</evidence>
<gene>
    <name evidence="3" type="ORF">SAMN05660297_01136</name>
</gene>
<sequence>MKAFVFSSVQEATQYTKKDKNKGYVLFSTVENIKALSQSIESNVILCSTSGEYTDKGFREGAITGFAYNKDECHIVELLYPPVKSLENLKASYNKVKSNKDAFLLLLCDGLSGMEESIITTLFFMDNHFKIIGGSAGDSLKFDETVIYIGGKKVHSVALFFNPQKRTEILKENIYVPSGKRLLVTDADPISRVVKKFNNAPASTEYARMLGVEEADLPNHFMNHPLGKIYEEDIFIASPMKVNSDKSITFYCQLMPNTFVHVLEPIDPINAIKNTLSAATIKPSFVFVINCILRSLKFQQEDLWKDIDRNITNFCSNTTGFISYGEQYYKNHSNQTMVMLLVE</sequence>
<feature type="domain" description="FIST C-domain" evidence="2">
    <location>
        <begin position="202"/>
        <end position="330"/>
    </location>
</feature>
<organism evidence="3 4">
    <name type="scientific">Natronincola peptidivorans</name>
    <dbReference type="NCBI Taxonomy" id="426128"/>
    <lineage>
        <taxon>Bacteria</taxon>
        <taxon>Bacillati</taxon>
        <taxon>Bacillota</taxon>
        <taxon>Clostridia</taxon>
        <taxon>Peptostreptococcales</taxon>
        <taxon>Natronincolaceae</taxon>
        <taxon>Natronincola</taxon>
    </lineage>
</organism>
<name>A0A1I0AYZ9_9FIRM</name>
<dbReference type="OrthoDB" id="9770293at2"/>
<dbReference type="InterPro" id="IPR013702">
    <property type="entry name" value="FIST_domain_N"/>
</dbReference>
<feature type="domain" description="FIST" evidence="1">
    <location>
        <begin position="20"/>
        <end position="201"/>
    </location>
</feature>
<evidence type="ECO:0000259" key="2">
    <source>
        <dbReference type="SMART" id="SM01204"/>
    </source>
</evidence>
<dbReference type="PANTHER" id="PTHR40252:SF2">
    <property type="entry name" value="BLR0328 PROTEIN"/>
    <property type="match status" value="1"/>
</dbReference>
<keyword evidence="4" id="KW-1185">Reference proteome</keyword>
<dbReference type="STRING" id="426128.SAMN05660297_01136"/>
<dbReference type="SMART" id="SM01204">
    <property type="entry name" value="FIST_C"/>
    <property type="match status" value="1"/>
</dbReference>
<dbReference type="Pfam" id="PF08495">
    <property type="entry name" value="FIST"/>
    <property type="match status" value="1"/>
</dbReference>
<dbReference type="RefSeq" id="WP_090440595.1">
    <property type="nucleotide sequence ID" value="NZ_FOHU01000003.1"/>
</dbReference>
<dbReference type="AlphaFoldDB" id="A0A1I0AYZ9"/>
<accession>A0A1I0AYZ9</accession>